<keyword evidence="9" id="KW-0472">Membrane</keyword>
<organism evidence="10 11">
    <name type="scientific">Helianthus annuus</name>
    <name type="common">Common sunflower</name>
    <dbReference type="NCBI Taxonomy" id="4232"/>
    <lineage>
        <taxon>Eukaryota</taxon>
        <taxon>Viridiplantae</taxon>
        <taxon>Streptophyta</taxon>
        <taxon>Embryophyta</taxon>
        <taxon>Tracheophyta</taxon>
        <taxon>Spermatophyta</taxon>
        <taxon>Magnoliopsida</taxon>
        <taxon>eudicotyledons</taxon>
        <taxon>Gunneridae</taxon>
        <taxon>Pentapetalae</taxon>
        <taxon>asterids</taxon>
        <taxon>campanulids</taxon>
        <taxon>Asterales</taxon>
        <taxon>Asteraceae</taxon>
        <taxon>Asteroideae</taxon>
        <taxon>Heliantheae alliance</taxon>
        <taxon>Heliantheae</taxon>
        <taxon>Helianthus</taxon>
    </lineage>
</organism>
<evidence type="ECO:0000313" key="11">
    <source>
        <dbReference type="Proteomes" id="UP000215914"/>
    </source>
</evidence>
<evidence type="ECO:0000256" key="5">
    <source>
        <dbReference type="ARBA" id="ARBA00022777"/>
    </source>
</evidence>
<dbReference type="Gramene" id="mRNA:HanXRQr2_Chr05g0236391">
    <property type="protein sequence ID" value="CDS:HanXRQr2_Chr05g0236391.1"/>
    <property type="gene ID" value="HanXRQr2_Chr05g0236391"/>
</dbReference>
<dbReference type="EMBL" id="MNCJ02000320">
    <property type="protein sequence ID" value="KAF5807682.1"/>
    <property type="molecule type" value="Genomic_DNA"/>
</dbReference>
<dbReference type="Pfam" id="PF00560">
    <property type="entry name" value="LRR_1"/>
    <property type="match status" value="1"/>
</dbReference>
<evidence type="ECO:0000313" key="10">
    <source>
        <dbReference type="EMBL" id="KAF5807682.1"/>
    </source>
</evidence>
<keyword evidence="9" id="KW-1133">Transmembrane helix</keyword>
<keyword evidence="5 10" id="KW-0418">Kinase</keyword>
<dbReference type="GO" id="GO:0004674">
    <property type="term" value="F:protein serine/threonine kinase activity"/>
    <property type="evidence" value="ECO:0007669"/>
    <property type="project" value="UniProtKB-KW"/>
</dbReference>
<evidence type="ECO:0000256" key="1">
    <source>
        <dbReference type="ARBA" id="ARBA00012513"/>
    </source>
</evidence>
<comment type="catalytic activity">
    <reaction evidence="8">
        <text>L-seryl-[protein] + ATP = O-phospho-L-seryl-[protein] + ADP + H(+)</text>
        <dbReference type="Rhea" id="RHEA:17989"/>
        <dbReference type="Rhea" id="RHEA-COMP:9863"/>
        <dbReference type="Rhea" id="RHEA-COMP:11604"/>
        <dbReference type="ChEBI" id="CHEBI:15378"/>
        <dbReference type="ChEBI" id="CHEBI:29999"/>
        <dbReference type="ChEBI" id="CHEBI:30616"/>
        <dbReference type="ChEBI" id="CHEBI:83421"/>
        <dbReference type="ChEBI" id="CHEBI:456216"/>
        <dbReference type="EC" id="2.7.11.1"/>
    </reaction>
</comment>
<keyword evidence="3 10" id="KW-0808">Transferase</keyword>
<dbReference type="InterPro" id="IPR032675">
    <property type="entry name" value="LRR_dom_sf"/>
</dbReference>
<dbReference type="GO" id="GO:0005524">
    <property type="term" value="F:ATP binding"/>
    <property type="evidence" value="ECO:0007669"/>
    <property type="project" value="UniProtKB-KW"/>
</dbReference>
<comment type="catalytic activity">
    <reaction evidence="7">
        <text>L-threonyl-[protein] + ATP = O-phospho-L-threonyl-[protein] + ADP + H(+)</text>
        <dbReference type="Rhea" id="RHEA:46608"/>
        <dbReference type="Rhea" id="RHEA-COMP:11060"/>
        <dbReference type="Rhea" id="RHEA-COMP:11605"/>
        <dbReference type="ChEBI" id="CHEBI:15378"/>
        <dbReference type="ChEBI" id="CHEBI:30013"/>
        <dbReference type="ChEBI" id="CHEBI:30616"/>
        <dbReference type="ChEBI" id="CHEBI:61977"/>
        <dbReference type="ChEBI" id="CHEBI:456216"/>
        <dbReference type="EC" id="2.7.11.1"/>
    </reaction>
</comment>
<evidence type="ECO:0000256" key="8">
    <source>
        <dbReference type="ARBA" id="ARBA00048679"/>
    </source>
</evidence>
<evidence type="ECO:0000256" key="7">
    <source>
        <dbReference type="ARBA" id="ARBA00047899"/>
    </source>
</evidence>
<keyword evidence="4" id="KW-0547">Nucleotide-binding</keyword>
<keyword evidence="9" id="KW-0812">Transmembrane</keyword>
<dbReference type="SUPFAM" id="SSF52058">
    <property type="entry name" value="L domain-like"/>
    <property type="match status" value="1"/>
</dbReference>
<comment type="caution">
    <text evidence="10">The sequence shown here is derived from an EMBL/GenBank/DDBJ whole genome shotgun (WGS) entry which is preliminary data.</text>
</comment>
<evidence type="ECO:0000256" key="9">
    <source>
        <dbReference type="SAM" id="Phobius"/>
    </source>
</evidence>
<sequence>MLETLNISHNNFTGSIPTTFSDLFSFTMIDISYNQLEGRVPDMRVFQQAPFEAVENNEGLCGNITGLKDCPRTHVNEKTKNNQGLMILILVPTICLVLILIMIVGILIFLRRTKKKETEPPKPVNHPPFAI</sequence>
<dbReference type="InterPro" id="IPR001611">
    <property type="entry name" value="Leu-rich_rpt"/>
</dbReference>
<accession>A0A9K3NNX4</accession>
<dbReference type="PANTHER" id="PTHR48005:SF70">
    <property type="entry name" value="MDIS1-INTERACTING RECEPTOR LIKE KINASE 2-LIKE"/>
    <property type="match status" value="1"/>
</dbReference>
<name>A0A9K3NNX4_HELAN</name>
<keyword evidence="11" id="KW-1185">Reference proteome</keyword>
<dbReference type="InterPro" id="IPR051420">
    <property type="entry name" value="Ser_Thr_Kinases_DiverseReg"/>
</dbReference>
<dbReference type="AlphaFoldDB" id="A0A9K3NNX4"/>
<keyword evidence="2 10" id="KW-0723">Serine/threonine-protein kinase</keyword>
<evidence type="ECO:0000256" key="6">
    <source>
        <dbReference type="ARBA" id="ARBA00022840"/>
    </source>
</evidence>
<feature type="transmembrane region" description="Helical" evidence="9">
    <location>
        <begin position="85"/>
        <end position="110"/>
    </location>
</feature>
<proteinExistence type="predicted"/>
<evidence type="ECO:0000256" key="4">
    <source>
        <dbReference type="ARBA" id="ARBA00022741"/>
    </source>
</evidence>
<evidence type="ECO:0000256" key="3">
    <source>
        <dbReference type="ARBA" id="ARBA00022679"/>
    </source>
</evidence>
<dbReference type="PANTHER" id="PTHR48005">
    <property type="entry name" value="LEUCINE RICH REPEAT KINASE 2"/>
    <property type="match status" value="1"/>
</dbReference>
<gene>
    <name evidence="10" type="ORF">HanXRQr2_Chr05g0236391</name>
</gene>
<dbReference type="Proteomes" id="UP000215914">
    <property type="component" value="Unassembled WGS sequence"/>
</dbReference>
<reference evidence="10" key="2">
    <citation type="submission" date="2020-06" db="EMBL/GenBank/DDBJ databases">
        <title>Helianthus annuus Genome sequencing and assembly Release 2.</title>
        <authorList>
            <person name="Gouzy J."/>
            <person name="Langlade N."/>
            <person name="Munos S."/>
        </authorList>
    </citation>
    <scope>NUCLEOTIDE SEQUENCE</scope>
    <source>
        <tissue evidence="10">Leaves</tissue>
    </source>
</reference>
<protein>
    <recommendedName>
        <fullName evidence="1">non-specific serine/threonine protein kinase</fullName>
        <ecNumber evidence="1">2.7.11.1</ecNumber>
    </recommendedName>
</protein>
<reference evidence="10" key="1">
    <citation type="journal article" date="2017" name="Nature">
        <title>The sunflower genome provides insights into oil metabolism, flowering and Asterid evolution.</title>
        <authorList>
            <person name="Badouin H."/>
            <person name="Gouzy J."/>
            <person name="Grassa C.J."/>
            <person name="Murat F."/>
            <person name="Staton S.E."/>
            <person name="Cottret L."/>
            <person name="Lelandais-Briere C."/>
            <person name="Owens G.L."/>
            <person name="Carrere S."/>
            <person name="Mayjonade B."/>
            <person name="Legrand L."/>
            <person name="Gill N."/>
            <person name="Kane N.C."/>
            <person name="Bowers J.E."/>
            <person name="Hubner S."/>
            <person name="Bellec A."/>
            <person name="Berard A."/>
            <person name="Berges H."/>
            <person name="Blanchet N."/>
            <person name="Boniface M.C."/>
            <person name="Brunel D."/>
            <person name="Catrice O."/>
            <person name="Chaidir N."/>
            <person name="Claudel C."/>
            <person name="Donnadieu C."/>
            <person name="Faraut T."/>
            <person name="Fievet G."/>
            <person name="Helmstetter N."/>
            <person name="King M."/>
            <person name="Knapp S.J."/>
            <person name="Lai Z."/>
            <person name="Le Paslier M.C."/>
            <person name="Lippi Y."/>
            <person name="Lorenzon L."/>
            <person name="Mandel J.R."/>
            <person name="Marage G."/>
            <person name="Marchand G."/>
            <person name="Marquand E."/>
            <person name="Bret-Mestries E."/>
            <person name="Morien E."/>
            <person name="Nambeesan S."/>
            <person name="Nguyen T."/>
            <person name="Pegot-Espagnet P."/>
            <person name="Pouilly N."/>
            <person name="Raftis F."/>
            <person name="Sallet E."/>
            <person name="Schiex T."/>
            <person name="Thomas J."/>
            <person name="Vandecasteele C."/>
            <person name="Vares D."/>
            <person name="Vear F."/>
            <person name="Vautrin S."/>
            <person name="Crespi M."/>
            <person name="Mangin B."/>
            <person name="Burke J.M."/>
            <person name="Salse J."/>
            <person name="Munos S."/>
            <person name="Vincourt P."/>
            <person name="Rieseberg L.H."/>
            <person name="Langlade N.B."/>
        </authorList>
    </citation>
    <scope>NUCLEOTIDE SEQUENCE</scope>
    <source>
        <tissue evidence="10">Leaves</tissue>
    </source>
</reference>
<dbReference type="EC" id="2.7.11.1" evidence="1"/>
<dbReference type="Gene3D" id="3.80.10.10">
    <property type="entry name" value="Ribonuclease Inhibitor"/>
    <property type="match status" value="1"/>
</dbReference>
<keyword evidence="6" id="KW-0067">ATP-binding</keyword>
<evidence type="ECO:0000256" key="2">
    <source>
        <dbReference type="ARBA" id="ARBA00022527"/>
    </source>
</evidence>